<dbReference type="InterPro" id="IPR056396">
    <property type="entry name" value="HEAT_SCC3-SA"/>
</dbReference>
<keyword evidence="2" id="KW-0812">Transmembrane</keyword>
<comment type="similarity">
    <text evidence="1">Belongs to the SCC3 family.</text>
</comment>
<keyword evidence="6" id="KW-1185">Reference proteome</keyword>
<dbReference type="Pfam" id="PF08514">
    <property type="entry name" value="STAG"/>
    <property type="match status" value="1"/>
</dbReference>
<organism evidence="5 6">
    <name type="scientific">Xenoophorus captivus</name>
    <dbReference type="NCBI Taxonomy" id="1517983"/>
    <lineage>
        <taxon>Eukaryota</taxon>
        <taxon>Metazoa</taxon>
        <taxon>Chordata</taxon>
        <taxon>Craniata</taxon>
        <taxon>Vertebrata</taxon>
        <taxon>Euteleostomi</taxon>
        <taxon>Actinopterygii</taxon>
        <taxon>Neopterygii</taxon>
        <taxon>Teleostei</taxon>
        <taxon>Neoteleostei</taxon>
        <taxon>Acanthomorphata</taxon>
        <taxon>Ovalentaria</taxon>
        <taxon>Atherinomorphae</taxon>
        <taxon>Cyprinodontiformes</taxon>
        <taxon>Goodeidae</taxon>
        <taxon>Xenoophorus</taxon>
    </lineage>
</organism>
<accession>A0ABV0Q7J1</accession>
<dbReference type="PANTHER" id="PTHR11199:SF2">
    <property type="entry name" value="COHESIN SUBUNIT SA"/>
    <property type="match status" value="1"/>
</dbReference>
<evidence type="ECO:0000259" key="3">
    <source>
        <dbReference type="Pfam" id="PF08514"/>
    </source>
</evidence>
<dbReference type="InterPro" id="IPR013721">
    <property type="entry name" value="STAG"/>
</dbReference>
<comment type="caution">
    <text evidence="5">The sequence shown here is derived from an EMBL/GenBank/DDBJ whole genome shotgun (WGS) entry which is preliminary data.</text>
</comment>
<feature type="domain" description="Cohesin subunit SCC3/SA HEAT-repeats" evidence="4">
    <location>
        <begin position="201"/>
        <end position="229"/>
    </location>
</feature>
<feature type="transmembrane region" description="Helical" evidence="2">
    <location>
        <begin position="174"/>
        <end position="193"/>
    </location>
</feature>
<evidence type="ECO:0000313" key="6">
    <source>
        <dbReference type="Proteomes" id="UP001434883"/>
    </source>
</evidence>
<dbReference type="InterPro" id="IPR039662">
    <property type="entry name" value="Cohesin_Scc3/SA"/>
</dbReference>
<evidence type="ECO:0000256" key="1">
    <source>
        <dbReference type="ARBA" id="ARBA00005486"/>
    </source>
</evidence>
<feature type="domain" description="STAG" evidence="3">
    <location>
        <begin position="4"/>
        <end position="73"/>
    </location>
</feature>
<sequence>DSAEYPLVQSGPSARWFHSEFCDFVSVLVAQCQHGVLFDSYLMNSLISLLTELSNSFVRAFRHTCTLAGSYICPSFKCSLSSLLILCLMVCQNRLISMVLDKDNEVAVQTMKLLVLISRLLSAVPPTSDNQDERNEEEEQRHQIFVRLKALLQFYQESEVKNKLDVFTISFKKVLIAFNVLFIIFILPVHANLQLHNHIVYLVDSLWDWGGSLLKDWPTLTAALLQNSPGAGGGTAVHVIRHAVVPQYEQRNSDLQREGCGPEAPAASLLREEPSVSLPLRPQRAVSGVGSHLLRPTALHTQSQAAEGAAHLCMHASVCRPRLRQLQ</sequence>
<keyword evidence="2" id="KW-1133">Transmembrane helix</keyword>
<gene>
    <name evidence="5" type="ORF">XENOCAPTIV_002356</name>
</gene>
<name>A0ABV0Q7J1_9TELE</name>
<proteinExistence type="inferred from homology"/>
<reference evidence="5 6" key="1">
    <citation type="submission" date="2021-06" db="EMBL/GenBank/DDBJ databases">
        <authorList>
            <person name="Palmer J.M."/>
        </authorList>
    </citation>
    <scope>NUCLEOTIDE SEQUENCE [LARGE SCALE GENOMIC DNA]</scope>
    <source>
        <strain evidence="5 6">XC_2019</strain>
        <tissue evidence="5">Muscle</tissue>
    </source>
</reference>
<evidence type="ECO:0000313" key="5">
    <source>
        <dbReference type="EMBL" id="MEQ2191771.1"/>
    </source>
</evidence>
<evidence type="ECO:0000256" key="2">
    <source>
        <dbReference type="SAM" id="Phobius"/>
    </source>
</evidence>
<dbReference type="Proteomes" id="UP001434883">
    <property type="component" value="Unassembled WGS sequence"/>
</dbReference>
<protein>
    <submittedName>
        <fullName evidence="5">Uncharacterized protein</fullName>
    </submittedName>
</protein>
<dbReference type="PANTHER" id="PTHR11199">
    <property type="entry name" value="STROMAL ANTIGEN"/>
    <property type="match status" value="1"/>
</dbReference>
<feature type="non-terminal residue" evidence="5">
    <location>
        <position position="1"/>
    </location>
</feature>
<dbReference type="EMBL" id="JAHRIN010001235">
    <property type="protein sequence ID" value="MEQ2191771.1"/>
    <property type="molecule type" value="Genomic_DNA"/>
</dbReference>
<dbReference type="Pfam" id="PF24571">
    <property type="entry name" value="HEAT_SCC3-SA"/>
    <property type="match status" value="1"/>
</dbReference>
<keyword evidence="2" id="KW-0472">Membrane</keyword>
<evidence type="ECO:0000259" key="4">
    <source>
        <dbReference type="Pfam" id="PF24571"/>
    </source>
</evidence>